<evidence type="ECO:0000256" key="1">
    <source>
        <dbReference type="ARBA" id="ARBA00004903"/>
    </source>
</evidence>
<keyword evidence="5 8" id="KW-0521">NADP</keyword>
<dbReference type="EMBL" id="JAGSPA010000001">
    <property type="protein sequence ID" value="MBV7255630.1"/>
    <property type="molecule type" value="Genomic_DNA"/>
</dbReference>
<evidence type="ECO:0000256" key="8">
    <source>
        <dbReference type="PIRNR" id="PIRNR000194"/>
    </source>
</evidence>
<dbReference type="PROSITE" id="PS00075">
    <property type="entry name" value="DHFR_1"/>
    <property type="match status" value="1"/>
</dbReference>
<comment type="similarity">
    <text evidence="2 8 9">Belongs to the dihydrofolate reductase family.</text>
</comment>
<dbReference type="Pfam" id="PF00186">
    <property type="entry name" value="DHFR_1"/>
    <property type="match status" value="1"/>
</dbReference>
<comment type="catalytic activity">
    <reaction evidence="8">
        <text>(6S)-5,6,7,8-tetrahydrofolate + NADP(+) = 7,8-dihydrofolate + NADPH + H(+)</text>
        <dbReference type="Rhea" id="RHEA:15009"/>
        <dbReference type="ChEBI" id="CHEBI:15378"/>
        <dbReference type="ChEBI" id="CHEBI:57451"/>
        <dbReference type="ChEBI" id="CHEBI:57453"/>
        <dbReference type="ChEBI" id="CHEBI:57783"/>
        <dbReference type="ChEBI" id="CHEBI:58349"/>
        <dbReference type="EC" id="1.5.1.3"/>
    </reaction>
</comment>
<dbReference type="CDD" id="cd00209">
    <property type="entry name" value="DHFR"/>
    <property type="match status" value="1"/>
</dbReference>
<comment type="caution">
    <text evidence="11">The sequence shown here is derived from an EMBL/GenBank/DDBJ whole genome shotgun (WGS) entry which is preliminary data.</text>
</comment>
<dbReference type="RefSeq" id="WP_218443978.1">
    <property type="nucleotide sequence ID" value="NZ_JAGSPA010000001.1"/>
</dbReference>
<dbReference type="PIRSF" id="PIRSF000194">
    <property type="entry name" value="DHFR"/>
    <property type="match status" value="1"/>
</dbReference>
<gene>
    <name evidence="11" type="ORF">KCG44_02390</name>
</gene>
<comment type="pathway">
    <text evidence="1 8">Cofactor biosynthesis; tetrahydrofolate biosynthesis; 5,6,7,8-tetrahydrofolate from 7,8-dihydrofolate: step 1/1.</text>
</comment>
<dbReference type="InterPro" id="IPR001796">
    <property type="entry name" value="DHFR_dom"/>
</dbReference>
<keyword evidence="6 8" id="KW-0560">Oxidoreductase</keyword>
<protein>
    <recommendedName>
        <fullName evidence="3 8">Dihydrofolate reductase</fullName>
        <ecNumber evidence="3 8">1.5.1.3</ecNumber>
    </recommendedName>
</protein>
<dbReference type="EC" id="1.5.1.3" evidence="3 8"/>
<dbReference type="PANTHER" id="PTHR48069:SF3">
    <property type="entry name" value="DIHYDROFOLATE REDUCTASE"/>
    <property type="match status" value="1"/>
</dbReference>
<comment type="function">
    <text evidence="7 8">Key enzyme in folate metabolism. Catalyzes an essential reaction for de novo glycine and purine synthesis, and for DNA precursor synthesis.</text>
</comment>
<feature type="domain" description="DHFR" evidence="10">
    <location>
        <begin position="5"/>
        <end position="167"/>
    </location>
</feature>
<name>A0ABS6SBM9_9SPHN</name>
<keyword evidence="4 8" id="KW-0554">One-carbon metabolism</keyword>
<evidence type="ECO:0000256" key="4">
    <source>
        <dbReference type="ARBA" id="ARBA00022563"/>
    </source>
</evidence>
<dbReference type="Proteomes" id="UP000722336">
    <property type="component" value="Unassembled WGS sequence"/>
</dbReference>
<dbReference type="InterPro" id="IPR017925">
    <property type="entry name" value="DHFR_CS"/>
</dbReference>
<evidence type="ECO:0000256" key="5">
    <source>
        <dbReference type="ARBA" id="ARBA00022857"/>
    </source>
</evidence>
<dbReference type="PROSITE" id="PS51330">
    <property type="entry name" value="DHFR_2"/>
    <property type="match status" value="1"/>
</dbReference>
<evidence type="ECO:0000313" key="12">
    <source>
        <dbReference type="Proteomes" id="UP000722336"/>
    </source>
</evidence>
<evidence type="ECO:0000313" key="11">
    <source>
        <dbReference type="EMBL" id="MBV7255630.1"/>
    </source>
</evidence>
<evidence type="ECO:0000256" key="6">
    <source>
        <dbReference type="ARBA" id="ARBA00023002"/>
    </source>
</evidence>
<keyword evidence="12" id="KW-1185">Reference proteome</keyword>
<evidence type="ECO:0000256" key="9">
    <source>
        <dbReference type="RuleBase" id="RU004474"/>
    </source>
</evidence>
<evidence type="ECO:0000256" key="2">
    <source>
        <dbReference type="ARBA" id="ARBA00009539"/>
    </source>
</evidence>
<proteinExistence type="inferred from homology"/>
<evidence type="ECO:0000259" key="10">
    <source>
        <dbReference type="PROSITE" id="PS51330"/>
    </source>
</evidence>
<evidence type="ECO:0000256" key="3">
    <source>
        <dbReference type="ARBA" id="ARBA00012856"/>
    </source>
</evidence>
<dbReference type="PANTHER" id="PTHR48069">
    <property type="entry name" value="DIHYDROFOLATE REDUCTASE"/>
    <property type="match status" value="1"/>
</dbReference>
<reference evidence="11 12" key="1">
    <citation type="submission" date="2021-04" db="EMBL/GenBank/DDBJ databases">
        <authorList>
            <person name="Pira H."/>
            <person name="Risdian C."/>
            <person name="Wink J."/>
        </authorList>
    </citation>
    <scope>NUCLEOTIDE SEQUENCE [LARGE SCALE GENOMIC DNA]</scope>
    <source>
        <strain evidence="11 12">WHA3</strain>
    </source>
</reference>
<organism evidence="11 12">
    <name type="scientific">Pacificimonas pallii</name>
    <dbReference type="NCBI Taxonomy" id="2827236"/>
    <lineage>
        <taxon>Bacteria</taxon>
        <taxon>Pseudomonadati</taxon>
        <taxon>Pseudomonadota</taxon>
        <taxon>Alphaproteobacteria</taxon>
        <taxon>Sphingomonadales</taxon>
        <taxon>Sphingosinicellaceae</taxon>
        <taxon>Pacificimonas</taxon>
    </lineage>
</organism>
<accession>A0ABS6SBM9</accession>
<evidence type="ECO:0000256" key="7">
    <source>
        <dbReference type="ARBA" id="ARBA00025067"/>
    </source>
</evidence>
<sequence>MSRPDIVLVAARADNGVIGKDGAMPWHLPADLKHFKALTVGKPCIMGRRTFGSMGGALPGRHNIVMTRDPEWSGERAHVAANLAEAIAEAGLNPKARADEIMIIGGAEIYALALPSATRLELTEVHARPEGDTFFPEFDISRWREIRRERHAGPDGQPDFSFVTWERA</sequence>
<dbReference type="InterPro" id="IPR012259">
    <property type="entry name" value="DHFR"/>
</dbReference>